<feature type="compositionally biased region" description="Basic and acidic residues" evidence="1">
    <location>
        <begin position="303"/>
        <end position="315"/>
    </location>
</feature>
<dbReference type="InterPro" id="IPR045340">
    <property type="entry name" value="DUF6533"/>
</dbReference>
<organism evidence="4 5">
    <name type="scientific">Lentinus tigrinus ALCF2SS1-6</name>
    <dbReference type="NCBI Taxonomy" id="1328759"/>
    <lineage>
        <taxon>Eukaryota</taxon>
        <taxon>Fungi</taxon>
        <taxon>Dikarya</taxon>
        <taxon>Basidiomycota</taxon>
        <taxon>Agaricomycotina</taxon>
        <taxon>Agaricomycetes</taxon>
        <taxon>Polyporales</taxon>
        <taxon>Polyporaceae</taxon>
        <taxon>Lentinus</taxon>
    </lineage>
</organism>
<dbReference type="EMBL" id="ML122272">
    <property type="protein sequence ID" value="RPD58972.1"/>
    <property type="molecule type" value="Genomic_DNA"/>
</dbReference>
<dbReference type="AlphaFoldDB" id="A0A5C2S5K2"/>
<keyword evidence="5" id="KW-1185">Reference proteome</keyword>
<keyword evidence="2" id="KW-0472">Membrane</keyword>
<evidence type="ECO:0000259" key="3">
    <source>
        <dbReference type="Pfam" id="PF20151"/>
    </source>
</evidence>
<proteinExistence type="predicted"/>
<feature type="region of interest" description="Disordered" evidence="1">
    <location>
        <begin position="285"/>
        <end position="326"/>
    </location>
</feature>
<evidence type="ECO:0000256" key="2">
    <source>
        <dbReference type="SAM" id="Phobius"/>
    </source>
</evidence>
<dbReference type="OrthoDB" id="2752728at2759"/>
<dbReference type="Pfam" id="PF20151">
    <property type="entry name" value="DUF6533"/>
    <property type="match status" value="1"/>
</dbReference>
<feature type="compositionally biased region" description="Polar residues" evidence="1">
    <location>
        <begin position="316"/>
        <end position="326"/>
    </location>
</feature>
<feature type="transmembrane region" description="Helical" evidence="2">
    <location>
        <begin position="56"/>
        <end position="77"/>
    </location>
</feature>
<gene>
    <name evidence="4" type="ORF">L227DRAFT_612361</name>
</gene>
<sequence>MPSNADAAALAAIYSALYTESYCNVAASVLFMYDSIVTSTREVACFRTAKWSGAKVLFLANKGISVIFFVMNFVIYASFPSDKRFVPNFCVDMLLLSVCSCSLFRKIFTVIPALQMIPWAVYSGLRARALNGKYFGLLVFALSVAPVVVIASRVPLMIADMSIIYITWTKLSSKDVFNLKRGMWQSQRPSLPYVLIRDGTVYFIVLFTLNMLHLIFIALSVALDGNNTTYVTTFTSPLTAILVSRFLLQLQEASLVTVRVDSDDPLHMSLNGSEDMPSFVRSLGGVIDPDLPRDDFDDPEPDLQSHSEFGEEREQTSPAAEPSSQA</sequence>
<feature type="transmembrane region" description="Helical" evidence="2">
    <location>
        <begin position="89"/>
        <end position="114"/>
    </location>
</feature>
<accession>A0A5C2S5K2</accession>
<feature type="transmembrane region" description="Helical" evidence="2">
    <location>
        <begin position="134"/>
        <end position="156"/>
    </location>
</feature>
<name>A0A5C2S5K2_9APHY</name>
<keyword evidence="2" id="KW-1133">Transmembrane helix</keyword>
<feature type="domain" description="DUF6533" evidence="3">
    <location>
        <begin position="22"/>
        <end position="62"/>
    </location>
</feature>
<dbReference type="Proteomes" id="UP000313359">
    <property type="component" value="Unassembled WGS sequence"/>
</dbReference>
<keyword evidence="2" id="KW-0812">Transmembrane</keyword>
<evidence type="ECO:0000256" key="1">
    <source>
        <dbReference type="SAM" id="MobiDB-lite"/>
    </source>
</evidence>
<reference evidence="4" key="1">
    <citation type="journal article" date="2018" name="Genome Biol. Evol.">
        <title>Genomics and development of Lentinus tigrinus, a white-rot wood-decaying mushroom with dimorphic fruiting bodies.</title>
        <authorList>
            <person name="Wu B."/>
            <person name="Xu Z."/>
            <person name="Knudson A."/>
            <person name="Carlson A."/>
            <person name="Chen N."/>
            <person name="Kovaka S."/>
            <person name="LaButti K."/>
            <person name="Lipzen A."/>
            <person name="Pennachio C."/>
            <person name="Riley R."/>
            <person name="Schakwitz W."/>
            <person name="Umezawa K."/>
            <person name="Ohm R.A."/>
            <person name="Grigoriev I.V."/>
            <person name="Nagy L.G."/>
            <person name="Gibbons J."/>
            <person name="Hibbett D."/>
        </authorList>
    </citation>
    <scope>NUCLEOTIDE SEQUENCE [LARGE SCALE GENOMIC DNA]</scope>
    <source>
        <strain evidence="4">ALCF2SS1-6</strain>
    </source>
</reference>
<protein>
    <recommendedName>
        <fullName evidence="3">DUF6533 domain-containing protein</fullName>
    </recommendedName>
</protein>
<evidence type="ECO:0000313" key="5">
    <source>
        <dbReference type="Proteomes" id="UP000313359"/>
    </source>
</evidence>
<evidence type="ECO:0000313" key="4">
    <source>
        <dbReference type="EMBL" id="RPD58972.1"/>
    </source>
</evidence>
<feature type="transmembrane region" description="Helical" evidence="2">
    <location>
        <begin position="201"/>
        <end position="223"/>
    </location>
</feature>